<dbReference type="InterPro" id="IPR010693">
    <property type="entry name" value="Divergent_4Fe-4S_mono-cluster"/>
</dbReference>
<evidence type="ECO:0000256" key="4">
    <source>
        <dbReference type="ARBA" id="ARBA00023014"/>
    </source>
</evidence>
<dbReference type="EMBL" id="JAPFQN010000004">
    <property type="protein sequence ID" value="MCX2743553.1"/>
    <property type="molecule type" value="Genomic_DNA"/>
</dbReference>
<proteinExistence type="predicted"/>
<evidence type="ECO:0000313" key="7">
    <source>
        <dbReference type="Proteomes" id="UP001209885"/>
    </source>
</evidence>
<dbReference type="SUPFAM" id="SSF54862">
    <property type="entry name" value="4Fe-4S ferredoxins"/>
    <property type="match status" value="1"/>
</dbReference>
<keyword evidence="3" id="KW-0408">Iron</keyword>
<dbReference type="Proteomes" id="UP001209885">
    <property type="component" value="Unassembled WGS sequence"/>
</dbReference>
<dbReference type="InterPro" id="IPR042216">
    <property type="entry name" value="MitoNEET_CISD"/>
</dbReference>
<dbReference type="RefSeq" id="WP_266055938.1">
    <property type="nucleotide sequence ID" value="NZ_JAPFQN010000004.1"/>
</dbReference>
<organism evidence="6 7">
    <name type="scientific">Mangrovivirga halotolerans</name>
    <dbReference type="NCBI Taxonomy" id="2993936"/>
    <lineage>
        <taxon>Bacteria</taxon>
        <taxon>Pseudomonadati</taxon>
        <taxon>Bacteroidota</taxon>
        <taxon>Cytophagia</taxon>
        <taxon>Cytophagales</taxon>
        <taxon>Mangrovivirgaceae</taxon>
        <taxon>Mangrovivirga</taxon>
    </lineage>
</organism>
<accession>A0ABT3RPU4</accession>
<gene>
    <name evidence="6" type="ORF">OO013_06735</name>
</gene>
<dbReference type="SMART" id="SM00704">
    <property type="entry name" value="ZnF_CDGSH"/>
    <property type="match status" value="1"/>
</dbReference>
<sequence length="139" mass="15388">MKTKTYNKGNTTVVWQPEKCYHSENCYKGLPEVFDPDKKPWVNMDGASEKAIREQVAMCPSGALSIKEKDKEDKIHDMSDVKIKVSPAGPLMVSGNCTIELKDGKTEVVEKVAALCRCGASNNKPYCDGSHSKVDFDDK</sequence>
<evidence type="ECO:0000256" key="1">
    <source>
        <dbReference type="ARBA" id="ARBA00022714"/>
    </source>
</evidence>
<name>A0ABT3RPU4_9BACT</name>
<comment type="caution">
    <text evidence="6">The sequence shown here is derived from an EMBL/GenBank/DDBJ whole genome shotgun (WGS) entry which is preliminary data.</text>
</comment>
<dbReference type="Pfam" id="PF06902">
    <property type="entry name" value="Fer4_19"/>
    <property type="match status" value="1"/>
</dbReference>
<dbReference type="Gene3D" id="3.40.5.90">
    <property type="entry name" value="CDGSH iron-sulfur domain, mitoNEET-type"/>
    <property type="match status" value="1"/>
</dbReference>
<keyword evidence="2" id="KW-0479">Metal-binding</keyword>
<evidence type="ECO:0000259" key="5">
    <source>
        <dbReference type="SMART" id="SM00704"/>
    </source>
</evidence>
<evidence type="ECO:0000313" key="6">
    <source>
        <dbReference type="EMBL" id="MCX2743553.1"/>
    </source>
</evidence>
<reference evidence="6 7" key="1">
    <citation type="submission" date="2022-11" db="EMBL/GenBank/DDBJ databases">
        <title>The characterization of three novel Bacteroidetes species and genomic analysis of their roles in tidal elemental geochemical cycles.</title>
        <authorList>
            <person name="Ma K."/>
        </authorList>
    </citation>
    <scope>NUCLEOTIDE SEQUENCE [LARGE SCALE GENOMIC DNA]</scope>
    <source>
        <strain evidence="6 7">M17</strain>
    </source>
</reference>
<dbReference type="Gene3D" id="3.30.70.20">
    <property type="match status" value="1"/>
</dbReference>
<protein>
    <submittedName>
        <fullName evidence="6">(4Fe-4S)-binding protein</fullName>
    </submittedName>
</protein>
<keyword evidence="4" id="KW-0411">Iron-sulfur</keyword>
<dbReference type="Pfam" id="PF09360">
    <property type="entry name" value="zf-CDGSH"/>
    <property type="match status" value="1"/>
</dbReference>
<evidence type="ECO:0000256" key="3">
    <source>
        <dbReference type="ARBA" id="ARBA00023004"/>
    </source>
</evidence>
<keyword evidence="7" id="KW-1185">Reference proteome</keyword>
<dbReference type="InterPro" id="IPR018967">
    <property type="entry name" value="FeS-contain_CDGSH-typ"/>
</dbReference>
<feature type="domain" description="Iron-binding zinc finger CDGSH type" evidence="5">
    <location>
        <begin position="94"/>
        <end position="137"/>
    </location>
</feature>
<keyword evidence="1" id="KW-0001">2Fe-2S</keyword>
<evidence type="ECO:0000256" key="2">
    <source>
        <dbReference type="ARBA" id="ARBA00022723"/>
    </source>
</evidence>